<dbReference type="CDD" id="cd13132">
    <property type="entry name" value="MATE_eukaryotic"/>
    <property type="match status" value="1"/>
</dbReference>
<dbReference type="InterPro" id="IPR002528">
    <property type="entry name" value="MATE_fam"/>
</dbReference>
<dbReference type="InterPro" id="IPR045069">
    <property type="entry name" value="MATE_euk"/>
</dbReference>
<feature type="compositionally biased region" description="Polar residues" evidence="6">
    <location>
        <begin position="1"/>
        <end position="12"/>
    </location>
</feature>
<evidence type="ECO:0000256" key="2">
    <source>
        <dbReference type="ARBA" id="ARBA00010199"/>
    </source>
</evidence>
<keyword evidence="4 7" id="KW-1133">Transmembrane helix</keyword>
<evidence type="ECO:0000313" key="9">
    <source>
        <dbReference type="Proteomes" id="UP001479436"/>
    </source>
</evidence>
<feature type="transmembrane region" description="Helical" evidence="7">
    <location>
        <begin position="276"/>
        <end position="302"/>
    </location>
</feature>
<evidence type="ECO:0000256" key="5">
    <source>
        <dbReference type="ARBA" id="ARBA00023136"/>
    </source>
</evidence>
<organism evidence="8 9">
    <name type="scientific">Basidiobolus ranarum</name>
    <dbReference type="NCBI Taxonomy" id="34480"/>
    <lineage>
        <taxon>Eukaryota</taxon>
        <taxon>Fungi</taxon>
        <taxon>Fungi incertae sedis</taxon>
        <taxon>Zoopagomycota</taxon>
        <taxon>Entomophthoromycotina</taxon>
        <taxon>Basidiobolomycetes</taxon>
        <taxon>Basidiobolales</taxon>
        <taxon>Basidiobolaceae</taxon>
        <taxon>Basidiobolus</taxon>
    </lineage>
</organism>
<feature type="transmembrane region" description="Helical" evidence="7">
    <location>
        <begin position="230"/>
        <end position="255"/>
    </location>
</feature>
<evidence type="ECO:0000256" key="1">
    <source>
        <dbReference type="ARBA" id="ARBA00004141"/>
    </source>
</evidence>
<evidence type="ECO:0000256" key="7">
    <source>
        <dbReference type="SAM" id="Phobius"/>
    </source>
</evidence>
<feature type="transmembrane region" description="Helical" evidence="7">
    <location>
        <begin position="378"/>
        <end position="397"/>
    </location>
</feature>
<evidence type="ECO:0000256" key="4">
    <source>
        <dbReference type="ARBA" id="ARBA00022989"/>
    </source>
</evidence>
<comment type="caution">
    <text evidence="8">The sequence shown here is derived from an EMBL/GenBank/DDBJ whole genome shotgun (WGS) entry which is preliminary data.</text>
</comment>
<feature type="region of interest" description="Disordered" evidence="6">
    <location>
        <begin position="1"/>
        <end position="101"/>
    </location>
</feature>
<evidence type="ECO:0000256" key="3">
    <source>
        <dbReference type="ARBA" id="ARBA00022692"/>
    </source>
</evidence>
<evidence type="ECO:0000256" key="6">
    <source>
        <dbReference type="SAM" id="MobiDB-lite"/>
    </source>
</evidence>
<keyword evidence="5 7" id="KW-0472">Membrane</keyword>
<comment type="similarity">
    <text evidence="2">Belongs to the multi antimicrobial extrusion (MATE) (TC 2.A.66.1) family.</text>
</comment>
<dbReference type="NCBIfam" id="TIGR00797">
    <property type="entry name" value="matE"/>
    <property type="match status" value="1"/>
</dbReference>
<dbReference type="PANTHER" id="PTHR11206">
    <property type="entry name" value="MULTIDRUG RESISTANCE PROTEIN"/>
    <property type="match status" value="1"/>
</dbReference>
<sequence>MSTQKTTDSKSNAPHRKHTRRGEGRLPVLKRRESSPAPPPAPPLGTTTSRAAARPLRSNPKVVPPLIQRDSLVVDHTIPKRSKLYDKPNPSDNDNMSQKHTSLQAEGKIYTYDPMAINTRRNYGGTNVDWEKDETDRLPSAGKQEEDCLLALPSNLGRETRSEGRVRFADHHLEAAHEIKIQPLLSIKEEAVELVKMAMPLVSSYLLQYIINLAGVMILGRMGAEELGAATLASMFSTLTAFSPGIGLATALDTLCSQAYTGAHDVTIIGVYLQRAILFMVTLWGALGFVWFNAEWIFIHVLRQEPHLAMLASVYLRWLWPGMLPVLLFESIKRYLQAQGIMHASTIILSIVTPFTFLLTYLLVFWPPTAIGFIGAPIAYSISYTLVFLMIIGYVRYINGSEAWGGWSHKCLEDWGTFIRLAMPSIIVISAEFCAWELVTLATTFFGITALAAQSVLVTTDACLYQITLGWGVAASIRVGHYLGGNQPLHAKRAAHAATYISIVMGLSNALLLLMFRNQWAYIFINDSKVIQMVAAITPIHAACPVS</sequence>
<comment type="subcellular location">
    <subcellularLocation>
        <location evidence="1">Membrane</location>
        <topology evidence="1">Multi-pass membrane protein</topology>
    </subcellularLocation>
</comment>
<dbReference type="Proteomes" id="UP001479436">
    <property type="component" value="Unassembled WGS sequence"/>
</dbReference>
<feature type="transmembrane region" description="Helical" evidence="7">
    <location>
        <begin position="341"/>
        <end position="366"/>
    </location>
</feature>
<accession>A0ABR2VUN0</accession>
<evidence type="ECO:0000313" key="8">
    <source>
        <dbReference type="EMBL" id="KAK9703011.1"/>
    </source>
</evidence>
<reference evidence="8 9" key="1">
    <citation type="submission" date="2023-04" db="EMBL/GenBank/DDBJ databases">
        <title>Genome of Basidiobolus ranarum AG-B5.</title>
        <authorList>
            <person name="Stajich J.E."/>
            <person name="Carter-House D."/>
            <person name="Gryganskyi A."/>
        </authorList>
    </citation>
    <scope>NUCLEOTIDE SEQUENCE [LARGE SCALE GENOMIC DNA]</scope>
    <source>
        <strain evidence="8 9">AG-B5</strain>
    </source>
</reference>
<feature type="transmembrane region" description="Helical" evidence="7">
    <location>
        <begin position="206"/>
        <end position="224"/>
    </location>
</feature>
<feature type="compositionally biased region" description="Polar residues" evidence="6">
    <location>
        <begin position="90"/>
        <end position="101"/>
    </location>
</feature>
<keyword evidence="9" id="KW-1185">Reference proteome</keyword>
<keyword evidence="3 7" id="KW-0812">Transmembrane</keyword>
<feature type="transmembrane region" description="Helical" evidence="7">
    <location>
        <begin position="497"/>
        <end position="516"/>
    </location>
</feature>
<name>A0ABR2VUN0_9FUNG</name>
<gene>
    <name evidence="8" type="primary">ERC1_7</name>
    <name evidence="8" type="ORF">K7432_010956</name>
</gene>
<feature type="transmembrane region" description="Helical" evidence="7">
    <location>
        <begin position="308"/>
        <end position="329"/>
    </location>
</feature>
<feature type="transmembrane region" description="Helical" evidence="7">
    <location>
        <begin position="418"/>
        <end position="439"/>
    </location>
</feature>
<dbReference type="Pfam" id="PF01554">
    <property type="entry name" value="MatE"/>
    <property type="match status" value="2"/>
</dbReference>
<protein>
    <submittedName>
        <fullName evidence="8">Ethionine resistance protein</fullName>
    </submittedName>
</protein>
<proteinExistence type="inferred from homology"/>
<dbReference type="EMBL" id="JASJQH010007675">
    <property type="protein sequence ID" value="KAK9703011.1"/>
    <property type="molecule type" value="Genomic_DNA"/>
</dbReference>